<dbReference type="OrthoDB" id="7775864at2"/>
<dbReference type="EMBL" id="FTMK01000001">
    <property type="protein sequence ID" value="SIP87125.1"/>
    <property type="molecule type" value="Genomic_DNA"/>
</dbReference>
<sequence>MWTRIQTVIDGNTVSGDWTICRNELPVGRVSHDPQQAGVPAWAWALLEDPSAAGRAWTEEAALSAIKASAEKAGDAAA</sequence>
<reference evidence="1 2" key="1">
    <citation type="submission" date="2017-01" db="EMBL/GenBank/DDBJ databases">
        <authorList>
            <person name="Varghese N."/>
            <person name="Submissions S."/>
        </authorList>
    </citation>
    <scope>NUCLEOTIDE SEQUENCE [LARGE SCALE GENOMIC DNA]</scope>
    <source>
        <strain evidence="1 2">ATCC 700171</strain>
    </source>
</reference>
<gene>
    <name evidence="1" type="ORF">SAMN05421641_101103</name>
</gene>
<protein>
    <submittedName>
        <fullName evidence="1">Uncharacterized protein</fullName>
    </submittedName>
</protein>
<name>A0A1N6N4X9_9RHOB</name>
<dbReference type="Proteomes" id="UP000323956">
    <property type="component" value="Unassembled WGS sequence"/>
</dbReference>
<accession>A0A1N6N4X9</accession>
<evidence type="ECO:0000313" key="2">
    <source>
        <dbReference type="Proteomes" id="UP000323956"/>
    </source>
</evidence>
<dbReference type="AlphaFoldDB" id="A0A1N6N4X9"/>
<evidence type="ECO:0000313" key="1">
    <source>
        <dbReference type="EMBL" id="SIP87125.1"/>
    </source>
</evidence>
<organism evidence="1 2">
    <name type="scientific">Paracoccus thiocyanatus</name>
    <dbReference type="NCBI Taxonomy" id="34006"/>
    <lineage>
        <taxon>Bacteria</taxon>
        <taxon>Pseudomonadati</taxon>
        <taxon>Pseudomonadota</taxon>
        <taxon>Alphaproteobacteria</taxon>
        <taxon>Rhodobacterales</taxon>
        <taxon>Paracoccaceae</taxon>
        <taxon>Paracoccus</taxon>
    </lineage>
</organism>
<proteinExistence type="predicted"/>